<dbReference type="GO" id="GO:0003677">
    <property type="term" value="F:DNA binding"/>
    <property type="evidence" value="ECO:0007669"/>
    <property type="project" value="UniProtKB-KW"/>
</dbReference>
<dbReference type="SMART" id="SM00346">
    <property type="entry name" value="HTH_ICLR"/>
    <property type="match status" value="1"/>
</dbReference>
<sequence>METGEGADSAVPLRPRTGSQAIERAISVLYALENTDAFILISELARRVGLPISTTHRIAQALVRGRLLTQDPQTDCYGIGDGLLTLASSTTRRIDVDAAAPHLHTLSSQIKVTASLSIAEDDQAVTVYSARPPVAFCGHQIPEQRAALDTTAMGRAIAAFAGRKERQRVTAGDAARRRGYAISDSAEVTAIAVPVFDAGGRVRASIGVQALSVRLNQNLISQIYPAMRHTAALLSDVVSESSLHKLGSSVGTPAVSPDLLRGTI</sequence>
<dbReference type="Proteomes" id="UP000247591">
    <property type="component" value="Unassembled WGS sequence"/>
</dbReference>
<evidence type="ECO:0000313" key="7">
    <source>
        <dbReference type="Proteomes" id="UP000247591"/>
    </source>
</evidence>
<comment type="caution">
    <text evidence="6">The sequence shown here is derived from an EMBL/GenBank/DDBJ whole genome shotgun (WGS) entry which is preliminary data.</text>
</comment>
<dbReference type="Gene3D" id="3.30.450.40">
    <property type="match status" value="2"/>
</dbReference>
<dbReference type="PROSITE" id="PS51077">
    <property type="entry name" value="HTH_ICLR"/>
    <property type="match status" value="1"/>
</dbReference>
<dbReference type="InterPro" id="IPR029016">
    <property type="entry name" value="GAF-like_dom_sf"/>
</dbReference>
<dbReference type="PANTHER" id="PTHR30136">
    <property type="entry name" value="HELIX-TURN-HELIX TRANSCRIPTIONAL REGULATOR, ICLR FAMILY"/>
    <property type="match status" value="1"/>
</dbReference>
<dbReference type="Pfam" id="PF01614">
    <property type="entry name" value="IclR_C"/>
    <property type="match status" value="1"/>
</dbReference>
<evidence type="ECO:0000256" key="3">
    <source>
        <dbReference type="ARBA" id="ARBA00023163"/>
    </source>
</evidence>
<dbReference type="InterPro" id="IPR014757">
    <property type="entry name" value="Tscrpt_reg_IclR_C"/>
</dbReference>
<dbReference type="InterPro" id="IPR036390">
    <property type="entry name" value="WH_DNA-bd_sf"/>
</dbReference>
<dbReference type="OrthoDB" id="8479143at2"/>
<name>A0A318RQS5_WILLI</name>
<dbReference type="InterPro" id="IPR036388">
    <property type="entry name" value="WH-like_DNA-bd_sf"/>
</dbReference>
<proteinExistence type="predicted"/>
<dbReference type="RefSeq" id="WP_110468270.1">
    <property type="nucleotide sequence ID" value="NZ_QJSP01000002.1"/>
</dbReference>
<dbReference type="SUPFAM" id="SSF55781">
    <property type="entry name" value="GAF domain-like"/>
    <property type="match status" value="1"/>
</dbReference>
<keyword evidence="2" id="KW-0238">DNA-binding</keyword>
<dbReference type="InterPro" id="IPR050707">
    <property type="entry name" value="HTH_MetabolicPath_Reg"/>
</dbReference>
<accession>A0A318RQS5</accession>
<dbReference type="GO" id="GO:0003700">
    <property type="term" value="F:DNA-binding transcription factor activity"/>
    <property type="evidence" value="ECO:0007669"/>
    <property type="project" value="TreeGrafter"/>
</dbReference>
<organism evidence="6 7">
    <name type="scientific">Williamsia limnetica</name>
    <dbReference type="NCBI Taxonomy" id="882452"/>
    <lineage>
        <taxon>Bacteria</taxon>
        <taxon>Bacillati</taxon>
        <taxon>Actinomycetota</taxon>
        <taxon>Actinomycetes</taxon>
        <taxon>Mycobacteriales</taxon>
        <taxon>Nocardiaceae</taxon>
        <taxon>Williamsia</taxon>
    </lineage>
</organism>
<dbReference type="SUPFAM" id="SSF46785">
    <property type="entry name" value="Winged helix' DNA-binding domain"/>
    <property type="match status" value="1"/>
</dbReference>
<keyword evidence="7" id="KW-1185">Reference proteome</keyword>
<dbReference type="EMBL" id="QJSP01000002">
    <property type="protein sequence ID" value="PYE20293.1"/>
    <property type="molecule type" value="Genomic_DNA"/>
</dbReference>
<keyword evidence="3" id="KW-0804">Transcription</keyword>
<evidence type="ECO:0000256" key="1">
    <source>
        <dbReference type="ARBA" id="ARBA00023015"/>
    </source>
</evidence>
<evidence type="ECO:0000259" key="4">
    <source>
        <dbReference type="PROSITE" id="PS51077"/>
    </source>
</evidence>
<evidence type="ECO:0000256" key="2">
    <source>
        <dbReference type="ARBA" id="ARBA00023125"/>
    </source>
</evidence>
<feature type="domain" description="IclR-ED" evidence="5">
    <location>
        <begin position="82"/>
        <end position="240"/>
    </location>
</feature>
<keyword evidence="1" id="KW-0805">Transcription regulation</keyword>
<dbReference type="Gene3D" id="1.10.10.10">
    <property type="entry name" value="Winged helix-like DNA-binding domain superfamily/Winged helix DNA-binding domain"/>
    <property type="match status" value="1"/>
</dbReference>
<gene>
    <name evidence="6" type="ORF">DFR67_102435</name>
</gene>
<dbReference type="Pfam" id="PF09339">
    <property type="entry name" value="HTH_IclR"/>
    <property type="match status" value="1"/>
</dbReference>
<dbReference type="AlphaFoldDB" id="A0A318RQS5"/>
<dbReference type="PANTHER" id="PTHR30136:SF24">
    <property type="entry name" value="HTH-TYPE TRANSCRIPTIONAL REPRESSOR ALLR"/>
    <property type="match status" value="1"/>
</dbReference>
<feature type="domain" description="HTH iclR-type" evidence="4">
    <location>
        <begin position="19"/>
        <end position="81"/>
    </location>
</feature>
<dbReference type="InterPro" id="IPR005471">
    <property type="entry name" value="Tscrpt_reg_IclR_N"/>
</dbReference>
<evidence type="ECO:0000259" key="5">
    <source>
        <dbReference type="PROSITE" id="PS51078"/>
    </source>
</evidence>
<protein>
    <submittedName>
        <fullName evidence="6">IclR family transcriptional regulator</fullName>
    </submittedName>
</protein>
<reference evidence="6 7" key="1">
    <citation type="submission" date="2018-06" db="EMBL/GenBank/DDBJ databases">
        <title>Genomic Encyclopedia of Type Strains, Phase IV (KMG-IV): sequencing the most valuable type-strain genomes for metagenomic binning, comparative biology and taxonomic classification.</title>
        <authorList>
            <person name="Goeker M."/>
        </authorList>
    </citation>
    <scope>NUCLEOTIDE SEQUENCE [LARGE SCALE GENOMIC DNA]</scope>
    <source>
        <strain evidence="6 7">DSM 45521</strain>
    </source>
</reference>
<evidence type="ECO:0000313" key="6">
    <source>
        <dbReference type="EMBL" id="PYE20293.1"/>
    </source>
</evidence>
<dbReference type="GO" id="GO:0045892">
    <property type="term" value="P:negative regulation of DNA-templated transcription"/>
    <property type="evidence" value="ECO:0007669"/>
    <property type="project" value="TreeGrafter"/>
</dbReference>
<dbReference type="PROSITE" id="PS51078">
    <property type="entry name" value="ICLR_ED"/>
    <property type="match status" value="1"/>
</dbReference>